<dbReference type="OrthoDB" id="6352421at2759"/>
<protein>
    <submittedName>
        <fullName evidence="9">NAN1</fullName>
    </submittedName>
</protein>
<evidence type="ECO:0000256" key="1">
    <source>
        <dbReference type="ARBA" id="ARBA00004604"/>
    </source>
</evidence>
<dbReference type="GO" id="GO:0045943">
    <property type="term" value="P:positive regulation of transcription by RNA polymerase I"/>
    <property type="evidence" value="ECO:0007669"/>
    <property type="project" value="InterPro"/>
</dbReference>
<dbReference type="InterPro" id="IPR001680">
    <property type="entry name" value="WD40_rpt"/>
</dbReference>
<reference evidence="9" key="1">
    <citation type="submission" date="2021-02" db="EMBL/GenBank/DDBJ databases">
        <authorList>
            <person name="Bekaert M."/>
        </authorList>
    </citation>
    <scope>NUCLEOTIDE SEQUENCE</scope>
    <source>
        <strain evidence="9">IoA-00</strain>
    </source>
</reference>
<dbReference type="Proteomes" id="UP000675881">
    <property type="component" value="Chromosome 7"/>
</dbReference>
<evidence type="ECO:0000256" key="6">
    <source>
        <dbReference type="ARBA" id="ARBA00023163"/>
    </source>
</evidence>
<organism evidence="9 10">
    <name type="scientific">Lepeophtheirus salmonis</name>
    <name type="common">Salmon louse</name>
    <name type="synonym">Caligus salmonis</name>
    <dbReference type="NCBI Taxonomy" id="72036"/>
    <lineage>
        <taxon>Eukaryota</taxon>
        <taxon>Metazoa</taxon>
        <taxon>Ecdysozoa</taxon>
        <taxon>Arthropoda</taxon>
        <taxon>Crustacea</taxon>
        <taxon>Multicrustacea</taxon>
        <taxon>Hexanauplia</taxon>
        <taxon>Copepoda</taxon>
        <taxon>Siphonostomatoida</taxon>
        <taxon>Caligidae</taxon>
        <taxon>Lepeophtheirus</taxon>
    </lineage>
</organism>
<proteinExistence type="predicted"/>
<evidence type="ECO:0000256" key="7">
    <source>
        <dbReference type="ARBA" id="ARBA00023242"/>
    </source>
</evidence>
<dbReference type="Pfam" id="PF23769">
    <property type="entry name" value="Beta-prop_WDR75_2nd"/>
    <property type="match status" value="1"/>
</dbReference>
<evidence type="ECO:0000256" key="4">
    <source>
        <dbReference type="ARBA" id="ARBA00022574"/>
    </source>
</evidence>
<comment type="subcellular location">
    <subcellularLocation>
        <location evidence="1">Nucleus</location>
        <location evidence="1">Nucleolus</location>
    </subcellularLocation>
</comment>
<dbReference type="SUPFAM" id="SSF50978">
    <property type="entry name" value="WD40 repeat-like"/>
    <property type="match status" value="1"/>
</dbReference>
<keyword evidence="5" id="KW-0677">Repeat</keyword>
<dbReference type="Gene3D" id="2.130.10.10">
    <property type="entry name" value="YVTN repeat-like/Quinoprotein amine dehydrogenase"/>
    <property type="match status" value="2"/>
</dbReference>
<dbReference type="SUPFAM" id="SSF50969">
    <property type="entry name" value="YVTN repeat-like/Quinoprotein amine dehydrogenase"/>
    <property type="match status" value="1"/>
</dbReference>
<accession>A0A7R8HCI3</accession>
<dbReference type="InterPro" id="IPR015943">
    <property type="entry name" value="WD40/YVTN_repeat-like_dom_sf"/>
</dbReference>
<dbReference type="PANTHER" id="PTHR44215:SF1">
    <property type="entry name" value="WD REPEAT-CONTAINING PROTEIN 75"/>
    <property type="match status" value="1"/>
</dbReference>
<name>A0A7R8HCI3_LEPSM</name>
<dbReference type="InterPro" id="IPR057644">
    <property type="entry name" value="Beta-prop_WDR75_2nd"/>
</dbReference>
<keyword evidence="10" id="KW-1185">Reference proteome</keyword>
<dbReference type="InterPro" id="IPR053826">
    <property type="entry name" value="WDR75"/>
</dbReference>
<dbReference type="SMART" id="SM00320">
    <property type="entry name" value="WD40"/>
    <property type="match status" value="3"/>
</dbReference>
<dbReference type="GO" id="GO:2000234">
    <property type="term" value="P:positive regulation of rRNA processing"/>
    <property type="evidence" value="ECO:0007669"/>
    <property type="project" value="TreeGrafter"/>
</dbReference>
<evidence type="ECO:0000313" key="10">
    <source>
        <dbReference type="Proteomes" id="UP000675881"/>
    </source>
</evidence>
<feature type="domain" description="WD repeat-containing protein 75 second beta-propeller" evidence="8">
    <location>
        <begin position="328"/>
        <end position="549"/>
    </location>
</feature>
<dbReference type="GO" id="GO:0032040">
    <property type="term" value="C:small-subunit processome"/>
    <property type="evidence" value="ECO:0007669"/>
    <property type="project" value="InterPro"/>
</dbReference>
<dbReference type="InterPro" id="IPR011044">
    <property type="entry name" value="Quino_amine_DH_bsu"/>
</dbReference>
<evidence type="ECO:0000256" key="3">
    <source>
        <dbReference type="ARBA" id="ARBA00022552"/>
    </source>
</evidence>
<evidence type="ECO:0000313" key="9">
    <source>
        <dbReference type="EMBL" id="CAF3005579.1"/>
    </source>
</evidence>
<keyword evidence="6" id="KW-0804">Transcription</keyword>
<gene>
    <name evidence="9" type="ORF">LSAA_13273</name>
</gene>
<keyword evidence="2" id="KW-0690">Ribosome biogenesis</keyword>
<dbReference type="GO" id="GO:0006364">
    <property type="term" value="P:rRNA processing"/>
    <property type="evidence" value="ECO:0007669"/>
    <property type="project" value="UniProtKB-KW"/>
</dbReference>
<evidence type="ECO:0000259" key="8">
    <source>
        <dbReference type="Pfam" id="PF23769"/>
    </source>
</evidence>
<sequence length="655" mass="74816">MESCRKSITTSYSNNMTTIRPFSGDSPCFGRTVPSQRCPNFNTEWRESFFHLSKRIAIYNIESREYIRDINFPCKEIHVWRIWRNEVGVLNALTDRGVFSFFAETGKCVMERMLPGYRWIQGIPLDGKVLFLVKEDLTIHEWSPTPEDAFHTRPISELRLSTSPKNGFLMDANPHLLAYVEEDFKGNAHLRFVRSENTWTGEYPSAITCLSVHPTENMIAIGDKGGKILVCSSVHSIAWSHDSILSGGREEVLIKWSFKHKCCIATVPRLGGIIRNIFLVNDLALLSLSNNSLQIFERTGLTKKGHLAGPDFESMSDNFVWFEPYESLVFSYGGTSLQFLNPRTRKEVRRLEIIQENKVSAYRDQVEIPPTLHFDVSSDYKWLATARKDDIFLKLSIWKFSLEDINPFSLTTQWTEPECLEDNVSIKFIQSKQQLIVLGTEMQRNYGKIDSTSHSHYWVKSFTYKNHTPSAVSSSEDGSVLAIAFKNSITLWRNDGVHFGLITSLSNSSTVTSLLFGRGRNAGVLFSSTDSLVFVWDVLHMKLRRKIPFTDPVLVSMPDKRIAVKDNNGLFVYDANGMRSKIYDGLLESVIFCSSSSSLGMIHCYFLTYDGNIGRIKWSRKEEEEDENKENIDSTIKDYNPYTSSALSKFKTIRV</sequence>
<dbReference type="PANTHER" id="PTHR44215">
    <property type="entry name" value="WD REPEAT-CONTAINING PROTEIN 75"/>
    <property type="match status" value="1"/>
</dbReference>
<evidence type="ECO:0000256" key="5">
    <source>
        <dbReference type="ARBA" id="ARBA00022737"/>
    </source>
</evidence>
<evidence type="ECO:0000256" key="2">
    <source>
        <dbReference type="ARBA" id="ARBA00022517"/>
    </source>
</evidence>
<dbReference type="InterPro" id="IPR036322">
    <property type="entry name" value="WD40_repeat_dom_sf"/>
</dbReference>
<keyword evidence="4" id="KW-0853">WD repeat</keyword>
<dbReference type="AlphaFoldDB" id="A0A7R8HCI3"/>
<dbReference type="GO" id="GO:0003723">
    <property type="term" value="F:RNA binding"/>
    <property type="evidence" value="ECO:0007669"/>
    <property type="project" value="InterPro"/>
</dbReference>
<keyword evidence="7" id="KW-0539">Nucleus</keyword>
<dbReference type="EMBL" id="HG994586">
    <property type="protein sequence ID" value="CAF3005579.1"/>
    <property type="molecule type" value="Genomic_DNA"/>
</dbReference>
<keyword evidence="3" id="KW-0698">rRNA processing</keyword>